<name>A0A382RFB7_9ZZZZ</name>
<dbReference type="InterPro" id="IPR011914">
    <property type="entry name" value="RfaE_dom_II"/>
</dbReference>
<gene>
    <name evidence="9" type="ORF">METZ01_LOCUS349227</name>
</gene>
<keyword evidence="4" id="KW-0547">Nucleotide-binding</keyword>
<dbReference type="Gene3D" id="3.40.50.620">
    <property type="entry name" value="HUPs"/>
    <property type="match status" value="1"/>
</dbReference>
<evidence type="ECO:0000256" key="1">
    <source>
        <dbReference type="ARBA" id="ARBA00012519"/>
    </source>
</evidence>
<dbReference type="EC" id="2.7.7.70" evidence="1"/>
<evidence type="ECO:0000256" key="4">
    <source>
        <dbReference type="ARBA" id="ARBA00022741"/>
    </source>
</evidence>
<dbReference type="GO" id="GO:0005975">
    <property type="term" value="P:carbohydrate metabolic process"/>
    <property type="evidence" value="ECO:0007669"/>
    <property type="project" value="InterPro"/>
</dbReference>
<keyword evidence="6" id="KW-0119">Carbohydrate metabolism</keyword>
<dbReference type="NCBIfam" id="TIGR02199">
    <property type="entry name" value="rfaE_dom_II"/>
    <property type="match status" value="1"/>
</dbReference>
<keyword evidence="5" id="KW-0067">ATP-binding</keyword>
<dbReference type="GO" id="GO:0016779">
    <property type="term" value="F:nucleotidyltransferase activity"/>
    <property type="evidence" value="ECO:0007669"/>
    <property type="project" value="UniProtKB-KW"/>
</dbReference>
<evidence type="ECO:0000256" key="2">
    <source>
        <dbReference type="ARBA" id="ARBA00022679"/>
    </source>
</evidence>
<accession>A0A382RFB7</accession>
<dbReference type="InterPro" id="IPR050385">
    <property type="entry name" value="Archaeal_FAD_synthase"/>
</dbReference>
<dbReference type="Pfam" id="PF01467">
    <property type="entry name" value="CTP_transf_like"/>
    <property type="match status" value="1"/>
</dbReference>
<dbReference type="InterPro" id="IPR004821">
    <property type="entry name" value="Cyt_trans-like"/>
</dbReference>
<keyword evidence="2" id="KW-0808">Transferase</keyword>
<organism evidence="9">
    <name type="scientific">marine metagenome</name>
    <dbReference type="NCBI Taxonomy" id="408172"/>
    <lineage>
        <taxon>unclassified sequences</taxon>
        <taxon>metagenomes</taxon>
        <taxon>ecological metagenomes</taxon>
    </lineage>
</organism>
<dbReference type="NCBIfam" id="TIGR00125">
    <property type="entry name" value="cyt_tran_rel"/>
    <property type="match status" value="1"/>
</dbReference>
<sequence>MTLFSRTKAKFMIQNLKANGKKVVFTNGCFDIIHKGHTTYLELARRLGDFLIIGLNSDISVTKLKGPNRPINQETIRATNLLKLDYVDAVTIFSEETPQKIIEELRPDFLVKGGDYEPENIVGADCVRSDGGQVVILPFISGQSTTNIIEKQLGKDLTEEDAPD</sequence>
<dbReference type="GO" id="GO:0016773">
    <property type="term" value="F:phosphotransferase activity, alcohol group as acceptor"/>
    <property type="evidence" value="ECO:0007669"/>
    <property type="project" value="InterPro"/>
</dbReference>
<dbReference type="EMBL" id="UINC01121307">
    <property type="protein sequence ID" value="SVC96373.1"/>
    <property type="molecule type" value="Genomic_DNA"/>
</dbReference>
<evidence type="ECO:0000256" key="3">
    <source>
        <dbReference type="ARBA" id="ARBA00022695"/>
    </source>
</evidence>
<feature type="domain" description="Cytidyltransferase-like" evidence="8">
    <location>
        <begin position="25"/>
        <end position="116"/>
    </location>
</feature>
<dbReference type="AlphaFoldDB" id="A0A382RFB7"/>
<evidence type="ECO:0000256" key="6">
    <source>
        <dbReference type="ARBA" id="ARBA00023277"/>
    </source>
</evidence>
<keyword evidence="3" id="KW-0548">Nucleotidyltransferase</keyword>
<dbReference type="InterPro" id="IPR014729">
    <property type="entry name" value="Rossmann-like_a/b/a_fold"/>
</dbReference>
<evidence type="ECO:0000313" key="9">
    <source>
        <dbReference type="EMBL" id="SVC96373.1"/>
    </source>
</evidence>
<dbReference type="PANTHER" id="PTHR43793:SF2">
    <property type="entry name" value="BIFUNCTIONAL PROTEIN HLDE"/>
    <property type="match status" value="1"/>
</dbReference>
<evidence type="ECO:0000256" key="5">
    <source>
        <dbReference type="ARBA" id="ARBA00022840"/>
    </source>
</evidence>
<dbReference type="PANTHER" id="PTHR43793">
    <property type="entry name" value="FAD SYNTHASE"/>
    <property type="match status" value="1"/>
</dbReference>
<proteinExistence type="predicted"/>
<evidence type="ECO:0000256" key="7">
    <source>
        <dbReference type="ARBA" id="ARBA00047428"/>
    </source>
</evidence>
<protein>
    <recommendedName>
        <fullName evidence="1">D-glycero-beta-D-manno-heptose 1-phosphate adenylyltransferase</fullName>
        <ecNumber evidence="1">2.7.7.70</ecNumber>
    </recommendedName>
</protein>
<reference evidence="9" key="1">
    <citation type="submission" date="2018-05" db="EMBL/GenBank/DDBJ databases">
        <authorList>
            <person name="Lanie J.A."/>
            <person name="Ng W.-L."/>
            <person name="Kazmierczak K.M."/>
            <person name="Andrzejewski T.M."/>
            <person name="Davidsen T.M."/>
            <person name="Wayne K.J."/>
            <person name="Tettelin H."/>
            <person name="Glass J.I."/>
            <person name="Rusch D."/>
            <person name="Podicherti R."/>
            <person name="Tsui H.-C.T."/>
            <person name="Winkler M.E."/>
        </authorList>
    </citation>
    <scope>NUCLEOTIDE SEQUENCE</scope>
</reference>
<dbReference type="SUPFAM" id="SSF52374">
    <property type="entry name" value="Nucleotidylyl transferase"/>
    <property type="match status" value="1"/>
</dbReference>
<comment type="catalytic activity">
    <reaction evidence="7">
        <text>D-glycero-beta-D-manno-heptose 1-phosphate + ATP + H(+) = ADP-D-glycero-beta-D-manno-heptose + diphosphate</text>
        <dbReference type="Rhea" id="RHEA:27465"/>
        <dbReference type="ChEBI" id="CHEBI:15378"/>
        <dbReference type="ChEBI" id="CHEBI:30616"/>
        <dbReference type="ChEBI" id="CHEBI:33019"/>
        <dbReference type="ChEBI" id="CHEBI:59967"/>
        <dbReference type="ChEBI" id="CHEBI:61593"/>
        <dbReference type="EC" id="2.7.7.70"/>
    </reaction>
</comment>
<evidence type="ECO:0000259" key="8">
    <source>
        <dbReference type="Pfam" id="PF01467"/>
    </source>
</evidence>
<dbReference type="GO" id="GO:0005524">
    <property type="term" value="F:ATP binding"/>
    <property type="evidence" value="ECO:0007669"/>
    <property type="project" value="UniProtKB-KW"/>
</dbReference>